<proteinExistence type="predicted"/>
<feature type="non-terminal residue" evidence="2">
    <location>
        <position position="1"/>
    </location>
</feature>
<evidence type="ECO:0000313" key="2">
    <source>
        <dbReference type="EMBL" id="JAS75691.1"/>
    </source>
</evidence>
<evidence type="ECO:0000256" key="1">
    <source>
        <dbReference type="SAM" id="SignalP"/>
    </source>
</evidence>
<sequence>LSGTMYRYHAVCAILALVPAIILGFDPGDQQQEDYDSYDASQQQMMDLFSPEESQVHEVIQQPQHGLGLSIPGLGQILHPNPPRGVQADPSYFQSGALGHALGSLRSLKHFTLGSCSTRLTSPMNSALKCSTYSGCQATCKKGYLFPSGDTQIFFVCDNAKWKVKGST</sequence>
<gene>
    <name evidence="2" type="ORF">g.53669</name>
</gene>
<feature type="chain" id="PRO_5008584429" description="Sushi domain-containing protein" evidence="1">
    <location>
        <begin position="25"/>
        <end position="168"/>
    </location>
</feature>
<protein>
    <recommendedName>
        <fullName evidence="3">Sushi domain-containing protein</fullName>
    </recommendedName>
</protein>
<organism evidence="2">
    <name type="scientific">Homalodisca liturata</name>
    <dbReference type="NCBI Taxonomy" id="320908"/>
    <lineage>
        <taxon>Eukaryota</taxon>
        <taxon>Metazoa</taxon>
        <taxon>Ecdysozoa</taxon>
        <taxon>Arthropoda</taxon>
        <taxon>Hexapoda</taxon>
        <taxon>Insecta</taxon>
        <taxon>Pterygota</taxon>
        <taxon>Neoptera</taxon>
        <taxon>Paraneoptera</taxon>
        <taxon>Hemiptera</taxon>
        <taxon>Auchenorrhyncha</taxon>
        <taxon>Membracoidea</taxon>
        <taxon>Cicadellidae</taxon>
        <taxon>Cicadellinae</taxon>
        <taxon>Proconiini</taxon>
        <taxon>Homalodisca</taxon>
    </lineage>
</organism>
<evidence type="ECO:0008006" key="3">
    <source>
        <dbReference type="Google" id="ProtNLM"/>
    </source>
</evidence>
<feature type="non-terminal residue" evidence="2">
    <location>
        <position position="168"/>
    </location>
</feature>
<reference evidence="2" key="1">
    <citation type="submission" date="2015-11" db="EMBL/GenBank/DDBJ databases">
        <title>De novo transcriptome assembly of four potential Pierce s Disease insect vectors from Arizona vineyards.</title>
        <authorList>
            <person name="Tassone E.E."/>
        </authorList>
    </citation>
    <scope>NUCLEOTIDE SEQUENCE</scope>
</reference>
<keyword evidence="1" id="KW-0732">Signal</keyword>
<dbReference type="AlphaFoldDB" id="A0A1B6HM17"/>
<dbReference type="EMBL" id="GECU01032015">
    <property type="protein sequence ID" value="JAS75691.1"/>
    <property type="molecule type" value="Transcribed_RNA"/>
</dbReference>
<name>A0A1B6HM17_9HEMI</name>
<accession>A0A1B6HM17</accession>
<feature type="signal peptide" evidence="1">
    <location>
        <begin position="1"/>
        <end position="24"/>
    </location>
</feature>